<gene>
    <name evidence="1" type="ORF">Vadar_000868</name>
</gene>
<name>A0ACB7XEX6_9ERIC</name>
<proteinExistence type="predicted"/>
<keyword evidence="2" id="KW-1185">Reference proteome</keyword>
<evidence type="ECO:0000313" key="2">
    <source>
        <dbReference type="Proteomes" id="UP000828048"/>
    </source>
</evidence>
<organism evidence="1 2">
    <name type="scientific">Vaccinium darrowii</name>
    <dbReference type="NCBI Taxonomy" id="229202"/>
    <lineage>
        <taxon>Eukaryota</taxon>
        <taxon>Viridiplantae</taxon>
        <taxon>Streptophyta</taxon>
        <taxon>Embryophyta</taxon>
        <taxon>Tracheophyta</taxon>
        <taxon>Spermatophyta</taxon>
        <taxon>Magnoliopsida</taxon>
        <taxon>eudicotyledons</taxon>
        <taxon>Gunneridae</taxon>
        <taxon>Pentapetalae</taxon>
        <taxon>asterids</taxon>
        <taxon>Ericales</taxon>
        <taxon>Ericaceae</taxon>
        <taxon>Vaccinioideae</taxon>
        <taxon>Vaccinieae</taxon>
        <taxon>Vaccinium</taxon>
    </lineage>
</organism>
<reference evidence="1 2" key="1">
    <citation type="journal article" date="2021" name="Hortic Res">
        <title>High-quality reference genome and annotation aids understanding of berry development for evergreen blueberry (Vaccinium darrowii).</title>
        <authorList>
            <person name="Yu J."/>
            <person name="Hulse-Kemp A.M."/>
            <person name="Babiker E."/>
            <person name="Staton M."/>
        </authorList>
    </citation>
    <scope>NUCLEOTIDE SEQUENCE [LARGE SCALE GENOMIC DNA]</scope>
    <source>
        <strain evidence="2">cv. NJ 8807/NJ 8810</strain>
        <tissue evidence="1">Young leaf</tissue>
    </source>
</reference>
<evidence type="ECO:0000313" key="1">
    <source>
        <dbReference type="EMBL" id="KAH7839185.1"/>
    </source>
</evidence>
<dbReference type="Proteomes" id="UP000828048">
    <property type="component" value="Chromosome 10"/>
</dbReference>
<dbReference type="EMBL" id="CM037160">
    <property type="protein sequence ID" value="KAH7839185.1"/>
    <property type="molecule type" value="Genomic_DNA"/>
</dbReference>
<comment type="caution">
    <text evidence="1">The sequence shown here is derived from an EMBL/GenBank/DDBJ whole genome shotgun (WGS) entry which is preliminary data.</text>
</comment>
<protein>
    <submittedName>
        <fullName evidence="1">Uncharacterized protein</fullName>
    </submittedName>
</protein>
<sequence length="484" mass="55368">MDTDVARWVLEYLLRQQSLDDRVLNALLRILPIPNDDSSLKKAMLLRRIETEISNGTVSEKLLGFLERIEELDNQEGIKTCDDSMKHAYCAVAVDCTLRFIDEREEYFDAVKRIWRGRVWKMERCEMGVGLLSDDLREWRDDIEAAVWDPSVCENVRAKMRGNDGLEAVRAYVDEAWRRTGPAFLQVVAGSVSDEDTMKEVLGRGDCRIGDRVHGDSTPDLIASDKDKESQKGGVLPRRKHVANKHSRGATNGTSRGVKITDTEEPDLRKLSDHYKCLPTPEINKVQETLRTSFLELKAVVVDPLPEALRLAENVMSCMGRQNMNQESSVREQNGKDVDVTNPSVCTSREAALANESHCDNQRSGHQNNVPKPSLMARNSTARTFEWDDSIDSLPEGSADHARRLHLPTPKRRLVSPLKKYETKKVTRRRKVKKWSTLEEDTLRTGVQKLGMGNWKVILNTYRDVFEERTEVDLKDKWRNMTRY</sequence>
<accession>A0ACB7XEX6</accession>